<name>A0ABP8AQ52_9ACTN</name>
<protein>
    <submittedName>
        <fullName evidence="2">Uncharacterized protein</fullName>
    </submittedName>
</protein>
<feature type="compositionally biased region" description="Basic and acidic residues" evidence="1">
    <location>
        <begin position="22"/>
        <end position="38"/>
    </location>
</feature>
<feature type="region of interest" description="Disordered" evidence="1">
    <location>
        <begin position="1"/>
        <end position="136"/>
    </location>
</feature>
<feature type="compositionally biased region" description="Basic and acidic residues" evidence="1">
    <location>
        <begin position="1"/>
        <end position="15"/>
    </location>
</feature>
<reference evidence="3" key="1">
    <citation type="journal article" date="2019" name="Int. J. Syst. Evol. Microbiol.">
        <title>The Global Catalogue of Microorganisms (GCM) 10K type strain sequencing project: providing services to taxonomists for standard genome sequencing and annotation.</title>
        <authorList>
            <consortium name="The Broad Institute Genomics Platform"/>
            <consortium name="The Broad Institute Genome Sequencing Center for Infectious Disease"/>
            <person name="Wu L."/>
            <person name="Ma J."/>
        </authorList>
    </citation>
    <scope>NUCLEOTIDE SEQUENCE [LARGE SCALE GENOMIC DNA]</scope>
    <source>
        <strain evidence="3">JCM 17388</strain>
    </source>
</reference>
<evidence type="ECO:0000313" key="2">
    <source>
        <dbReference type="EMBL" id="GAA4187452.1"/>
    </source>
</evidence>
<evidence type="ECO:0000256" key="1">
    <source>
        <dbReference type="SAM" id="MobiDB-lite"/>
    </source>
</evidence>
<dbReference type="EMBL" id="BAABAQ010000003">
    <property type="protein sequence ID" value="GAA4187452.1"/>
    <property type="molecule type" value="Genomic_DNA"/>
</dbReference>
<proteinExistence type="predicted"/>
<comment type="caution">
    <text evidence="2">The sequence shown here is derived from an EMBL/GenBank/DDBJ whole genome shotgun (WGS) entry which is preliminary data.</text>
</comment>
<feature type="compositionally biased region" description="Basic and acidic residues" evidence="1">
    <location>
        <begin position="59"/>
        <end position="69"/>
    </location>
</feature>
<gene>
    <name evidence="2" type="ORF">GCM10022252_21020</name>
</gene>
<accession>A0ABP8AQ52</accession>
<dbReference type="Proteomes" id="UP001501251">
    <property type="component" value="Unassembled WGS sequence"/>
</dbReference>
<evidence type="ECO:0000313" key="3">
    <source>
        <dbReference type="Proteomes" id="UP001501251"/>
    </source>
</evidence>
<keyword evidence="3" id="KW-1185">Reference proteome</keyword>
<organism evidence="2 3">
    <name type="scientific">Streptosporangium oxazolinicum</name>
    <dbReference type="NCBI Taxonomy" id="909287"/>
    <lineage>
        <taxon>Bacteria</taxon>
        <taxon>Bacillati</taxon>
        <taxon>Actinomycetota</taxon>
        <taxon>Actinomycetes</taxon>
        <taxon>Streptosporangiales</taxon>
        <taxon>Streptosporangiaceae</taxon>
        <taxon>Streptosporangium</taxon>
    </lineage>
</organism>
<sequence length="136" mass="14387">MSRIPADGRDGRDAKAGGAGRVSRDERGRGRTGSRDDSGTGASLGRRWKPGRVRAGTGSRDEPRAEPKPEAGTCLGRDRSRDELGAGARAGARGGARAGAGRAPWGHALPSILRRRRYTPAREGILPSEYEPRSDS</sequence>